<reference evidence="1" key="1">
    <citation type="journal article" date="2020" name="Cell">
        <title>Large-Scale Comparative Analyses of Tick Genomes Elucidate Their Genetic Diversity and Vector Capacities.</title>
        <authorList>
            <consortium name="Tick Genome and Microbiome Consortium (TIGMIC)"/>
            <person name="Jia N."/>
            <person name="Wang J."/>
            <person name="Shi W."/>
            <person name="Du L."/>
            <person name="Sun Y."/>
            <person name="Zhan W."/>
            <person name="Jiang J.F."/>
            <person name="Wang Q."/>
            <person name="Zhang B."/>
            <person name="Ji P."/>
            <person name="Bell-Sakyi L."/>
            <person name="Cui X.M."/>
            <person name="Yuan T.T."/>
            <person name="Jiang B.G."/>
            <person name="Yang W.F."/>
            <person name="Lam T.T."/>
            <person name="Chang Q.C."/>
            <person name="Ding S.J."/>
            <person name="Wang X.J."/>
            <person name="Zhu J.G."/>
            <person name="Ruan X.D."/>
            <person name="Zhao L."/>
            <person name="Wei J.T."/>
            <person name="Ye R.Z."/>
            <person name="Que T.C."/>
            <person name="Du C.H."/>
            <person name="Zhou Y.H."/>
            <person name="Cheng J.X."/>
            <person name="Dai P.F."/>
            <person name="Guo W.B."/>
            <person name="Han X.H."/>
            <person name="Huang E.J."/>
            <person name="Li L.F."/>
            <person name="Wei W."/>
            <person name="Gao Y.C."/>
            <person name="Liu J.Z."/>
            <person name="Shao H.Z."/>
            <person name="Wang X."/>
            <person name="Wang C.C."/>
            <person name="Yang T.C."/>
            <person name="Huo Q.B."/>
            <person name="Li W."/>
            <person name="Chen H.Y."/>
            <person name="Chen S.E."/>
            <person name="Zhou L.G."/>
            <person name="Ni X.B."/>
            <person name="Tian J.H."/>
            <person name="Sheng Y."/>
            <person name="Liu T."/>
            <person name="Pan Y.S."/>
            <person name="Xia L.Y."/>
            <person name="Li J."/>
            <person name="Zhao F."/>
            <person name="Cao W.C."/>
        </authorList>
    </citation>
    <scope>NUCLEOTIDE SEQUENCE</scope>
    <source>
        <strain evidence="1">Rsan-2018</strain>
    </source>
</reference>
<proteinExistence type="predicted"/>
<evidence type="ECO:0000313" key="1">
    <source>
        <dbReference type="EMBL" id="KAH7971984.1"/>
    </source>
</evidence>
<comment type="caution">
    <text evidence="1">The sequence shown here is derived from an EMBL/GenBank/DDBJ whole genome shotgun (WGS) entry which is preliminary data.</text>
</comment>
<dbReference type="AlphaFoldDB" id="A0A9D4T5E7"/>
<dbReference type="Proteomes" id="UP000821837">
    <property type="component" value="Chromosome 11"/>
</dbReference>
<dbReference type="VEuPathDB" id="VectorBase:RSAN_054277"/>
<keyword evidence="2" id="KW-1185">Reference proteome</keyword>
<reference evidence="1" key="2">
    <citation type="submission" date="2021-09" db="EMBL/GenBank/DDBJ databases">
        <authorList>
            <person name="Jia N."/>
            <person name="Wang J."/>
            <person name="Shi W."/>
            <person name="Du L."/>
            <person name="Sun Y."/>
            <person name="Zhan W."/>
            <person name="Jiang J."/>
            <person name="Wang Q."/>
            <person name="Zhang B."/>
            <person name="Ji P."/>
            <person name="Sakyi L.B."/>
            <person name="Cui X."/>
            <person name="Yuan T."/>
            <person name="Jiang B."/>
            <person name="Yang W."/>
            <person name="Lam T.T.-Y."/>
            <person name="Chang Q."/>
            <person name="Ding S."/>
            <person name="Wang X."/>
            <person name="Zhu J."/>
            <person name="Ruan X."/>
            <person name="Zhao L."/>
            <person name="Wei J."/>
            <person name="Que T."/>
            <person name="Du C."/>
            <person name="Cheng J."/>
            <person name="Dai P."/>
            <person name="Han X."/>
            <person name="Huang E."/>
            <person name="Gao Y."/>
            <person name="Liu J."/>
            <person name="Shao H."/>
            <person name="Ye R."/>
            <person name="Li L."/>
            <person name="Wei W."/>
            <person name="Wang X."/>
            <person name="Wang C."/>
            <person name="Huo Q."/>
            <person name="Li W."/>
            <person name="Guo W."/>
            <person name="Chen H."/>
            <person name="Chen S."/>
            <person name="Zhou L."/>
            <person name="Zhou L."/>
            <person name="Ni X."/>
            <person name="Tian J."/>
            <person name="Zhou Y."/>
            <person name="Sheng Y."/>
            <person name="Liu T."/>
            <person name="Pan Y."/>
            <person name="Xia L."/>
            <person name="Li J."/>
            <person name="Zhao F."/>
            <person name="Cao W."/>
        </authorList>
    </citation>
    <scope>NUCLEOTIDE SEQUENCE</scope>
    <source>
        <strain evidence="1">Rsan-2018</strain>
        <tissue evidence="1">Larvae</tissue>
    </source>
</reference>
<dbReference type="EMBL" id="JABSTV010001247">
    <property type="protein sequence ID" value="KAH7971984.1"/>
    <property type="molecule type" value="Genomic_DNA"/>
</dbReference>
<evidence type="ECO:0000313" key="2">
    <source>
        <dbReference type="Proteomes" id="UP000821837"/>
    </source>
</evidence>
<name>A0A9D4T5E7_RHISA</name>
<accession>A0A9D4T5E7</accession>
<organism evidence="1 2">
    <name type="scientific">Rhipicephalus sanguineus</name>
    <name type="common">Brown dog tick</name>
    <name type="synonym">Ixodes sanguineus</name>
    <dbReference type="NCBI Taxonomy" id="34632"/>
    <lineage>
        <taxon>Eukaryota</taxon>
        <taxon>Metazoa</taxon>
        <taxon>Ecdysozoa</taxon>
        <taxon>Arthropoda</taxon>
        <taxon>Chelicerata</taxon>
        <taxon>Arachnida</taxon>
        <taxon>Acari</taxon>
        <taxon>Parasitiformes</taxon>
        <taxon>Ixodida</taxon>
        <taxon>Ixodoidea</taxon>
        <taxon>Ixodidae</taxon>
        <taxon>Rhipicephalinae</taxon>
        <taxon>Rhipicephalus</taxon>
        <taxon>Rhipicephalus</taxon>
    </lineage>
</organism>
<protein>
    <submittedName>
        <fullName evidence="1">Uncharacterized protein</fullName>
    </submittedName>
</protein>
<gene>
    <name evidence="1" type="ORF">HPB52_004624</name>
</gene>
<sequence length="149" mass="17076">MPKTLEMVKVICMDTDLLKGSHTQMHVHTCYKRGRTKCRFGASFMPSRETKVVVPFPPTEDENEKARRQHLRKSSESGVYATVRSLQEDARAEVCKRIQLLDGKVLDFYMDLQVIIDHYACATYVTDYVKADRGMSNLNTAAQCRVPRD</sequence>